<gene>
    <name evidence="2" type="ORF">CLV60_11881</name>
</gene>
<sequence>MKMKKTRLLFFLALFCAACTEQSTEPEIIIDPIAEPGLKAAHFYLTDQSHYRVEYKYNNLLEKEIHLKENGEPLSVTTYKYDNYRLIEQQLDADPKAGKFTFQYNADTLISSEYKDSAEKPQNFTRTYSYPDKNTVRIVEKDLVSKTEQHIYLYIKEGNIVRTKTLDPVTDQVKEENQFEYDQHPNPYFPLTGKAGNPMFRSQRNVTLMRTLFRNGESVNSEIRYAYEYKGAWPVKRYLLLTNDKKLLQQEYFYE</sequence>
<evidence type="ECO:0008006" key="4">
    <source>
        <dbReference type="Google" id="ProtNLM"/>
    </source>
</evidence>
<proteinExistence type="predicted"/>
<feature type="chain" id="PRO_5015115332" description="YD repeat-containing protein" evidence="1">
    <location>
        <begin position="24"/>
        <end position="255"/>
    </location>
</feature>
<keyword evidence="3" id="KW-1185">Reference proteome</keyword>
<evidence type="ECO:0000256" key="1">
    <source>
        <dbReference type="SAM" id="SignalP"/>
    </source>
</evidence>
<accession>A0A2P8FMK5</accession>
<comment type="caution">
    <text evidence="2">The sequence shown here is derived from an EMBL/GenBank/DDBJ whole genome shotgun (WGS) entry which is preliminary data.</text>
</comment>
<evidence type="ECO:0000313" key="3">
    <source>
        <dbReference type="Proteomes" id="UP000241964"/>
    </source>
</evidence>
<dbReference type="AlphaFoldDB" id="A0A2P8FMK5"/>
<feature type="signal peptide" evidence="1">
    <location>
        <begin position="1"/>
        <end position="23"/>
    </location>
</feature>
<evidence type="ECO:0000313" key="2">
    <source>
        <dbReference type="EMBL" id="PSL22949.1"/>
    </source>
</evidence>
<reference evidence="2 3" key="1">
    <citation type="submission" date="2018-03" db="EMBL/GenBank/DDBJ databases">
        <title>Genomic Encyclopedia of Archaeal and Bacterial Type Strains, Phase II (KMG-II): from individual species to whole genera.</title>
        <authorList>
            <person name="Goeker M."/>
        </authorList>
    </citation>
    <scope>NUCLEOTIDE SEQUENCE [LARGE SCALE GENOMIC DNA]</scope>
    <source>
        <strain evidence="2 3">DSM 29057</strain>
    </source>
</reference>
<organism evidence="2 3">
    <name type="scientific">Dyadobacter jiangsuensis</name>
    <dbReference type="NCBI Taxonomy" id="1591085"/>
    <lineage>
        <taxon>Bacteria</taxon>
        <taxon>Pseudomonadati</taxon>
        <taxon>Bacteroidota</taxon>
        <taxon>Cytophagia</taxon>
        <taxon>Cytophagales</taxon>
        <taxon>Spirosomataceae</taxon>
        <taxon>Dyadobacter</taxon>
    </lineage>
</organism>
<dbReference type="EMBL" id="PYAS01000018">
    <property type="protein sequence ID" value="PSL22949.1"/>
    <property type="molecule type" value="Genomic_DNA"/>
</dbReference>
<protein>
    <recommendedName>
        <fullName evidence="4">YD repeat-containing protein</fullName>
    </recommendedName>
</protein>
<dbReference type="Proteomes" id="UP000241964">
    <property type="component" value="Unassembled WGS sequence"/>
</dbReference>
<name>A0A2P8FMK5_9BACT</name>
<keyword evidence="1" id="KW-0732">Signal</keyword>